<feature type="compositionally biased region" description="Basic and acidic residues" evidence="1">
    <location>
        <begin position="453"/>
        <end position="462"/>
    </location>
</feature>
<dbReference type="PANTHER" id="PTHR45089">
    <property type="entry name" value="DNAJ HEAT SHOCK AMINO-TERMINAL DOMAIN PROTEIN-RELATED"/>
    <property type="match status" value="1"/>
</dbReference>
<proteinExistence type="predicted"/>
<gene>
    <name evidence="3" type="ORF">MKW98_023575</name>
</gene>
<keyword evidence="4" id="KW-1185">Reference proteome</keyword>
<organism evidence="3 4">
    <name type="scientific">Papaver atlanticum</name>
    <dbReference type="NCBI Taxonomy" id="357466"/>
    <lineage>
        <taxon>Eukaryota</taxon>
        <taxon>Viridiplantae</taxon>
        <taxon>Streptophyta</taxon>
        <taxon>Embryophyta</taxon>
        <taxon>Tracheophyta</taxon>
        <taxon>Spermatophyta</taxon>
        <taxon>Magnoliopsida</taxon>
        <taxon>Ranunculales</taxon>
        <taxon>Papaveraceae</taxon>
        <taxon>Papaveroideae</taxon>
        <taxon>Papaver</taxon>
    </lineage>
</organism>
<feature type="region of interest" description="Disordered" evidence="1">
    <location>
        <begin position="434"/>
        <end position="503"/>
    </location>
</feature>
<evidence type="ECO:0000313" key="4">
    <source>
        <dbReference type="Proteomes" id="UP001202328"/>
    </source>
</evidence>
<accession>A0AAD4SZ06</accession>
<evidence type="ECO:0000256" key="1">
    <source>
        <dbReference type="SAM" id="MobiDB-lite"/>
    </source>
</evidence>
<dbReference type="PANTHER" id="PTHR45089:SF24">
    <property type="entry name" value="DNAJ HEAT SHOCK N-TERMINAL DOMAIN-CONTAINING PROTEIN"/>
    <property type="match status" value="1"/>
</dbReference>
<feature type="domain" description="DUF3444" evidence="2">
    <location>
        <begin position="667"/>
        <end position="874"/>
    </location>
</feature>
<reference evidence="3" key="1">
    <citation type="submission" date="2022-04" db="EMBL/GenBank/DDBJ databases">
        <title>A functionally conserved STORR gene fusion in Papaver species that diverged 16.8 million years ago.</title>
        <authorList>
            <person name="Catania T."/>
        </authorList>
    </citation>
    <scope>NUCLEOTIDE SEQUENCE</scope>
    <source>
        <strain evidence="3">S-188037</strain>
    </source>
</reference>
<name>A0AAD4SZ06_9MAGN</name>
<comment type="caution">
    <text evidence="3">The sequence shown here is derived from an EMBL/GenBank/DDBJ whole genome shotgun (WGS) entry which is preliminary data.</text>
</comment>
<dbReference type="EMBL" id="JAJJMB010007708">
    <property type="protein sequence ID" value="KAI3927974.1"/>
    <property type="molecule type" value="Genomic_DNA"/>
</dbReference>
<dbReference type="InterPro" id="IPR024593">
    <property type="entry name" value="DUF3444"/>
</dbReference>
<feature type="compositionally biased region" description="Polar residues" evidence="1">
    <location>
        <begin position="909"/>
        <end position="920"/>
    </location>
</feature>
<feature type="domain" description="DUF3444" evidence="2">
    <location>
        <begin position="500"/>
        <end position="618"/>
    </location>
</feature>
<dbReference type="Proteomes" id="UP001202328">
    <property type="component" value="Unassembled WGS sequence"/>
</dbReference>
<protein>
    <recommendedName>
        <fullName evidence="2">DUF3444 domain-containing protein</fullName>
    </recommendedName>
</protein>
<dbReference type="Pfam" id="PF11926">
    <property type="entry name" value="DUF3444"/>
    <property type="match status" value="4"/>
</dbReference>
<sequence length="1271" mass="144065">MVGNEEVKKEDEQIYEYDVPDAEFYDFFKDKKKECFEIDQMWAIYDEIDGMPRRYARIREIFSPGFKLRMTWLEPDPDDKGVKYWTEAELPVACGKFIRERSDKSEDLEIFSHRVEWEKGDSYASYRIYPRKGETWAVFDNWDIKWSLEPEKHKDFQYKFVEVLSDYSEESGVLVSYLVKIEGFVSLFKPATRNGGNASWQIPPNEILRFSHRAPSHRTTGKEREDAPAGYFELDPASVPTCIEEIRDLDLNVPIECIDAKDGVPSIENESHMANIRKNSGVSCTMQGGNFKGGSGSPSLSNGCYEEKMSEENASHPLELTSSGSDGSNIKEIGLDPASLPTNFEETSNPLNLNLNSDIVDPDSPVSLGSLEEENPFFFKKGANPDEKIFLDEGNSEIRYGSPRLFNGCLEENADHPFGITPCGSGHAKSCDVSDAEGMGPDHTIPSSNGEESCVHADEKALGEINNSSKSPAAGGRLLKRKKRKNHDVKGSPRLSNGCSKKKHCKETSAHAEKISSDSQQVENKLEIYPRKGEVWALCRSDTSKWPWSNSSTISDVDIVEVLEDNKEMIKVLVLKTVIASTKTVYKPKKRSGNDILAEIPRVELHKFSHKIPVRRRTMTGLQECWELDMQENFPVEDSIADESKGREAANESESIVGPKDIPDQEFLEFVDSDFNDFDLDRKEDCFAVGQVWASYDRIDGMPRGYARIEKVYSPGFMVEITTLKADLEEADEVDWIHEDLPITWGKFKHDITLIVDDRAAFSHRVEWEIGMGTGSYRIYPRKGETWALFKNVDDIKWSSDPINTRNIRYEYVEILSDYSEELGVKVAYLVKIKGFVSLFMRTLCNGMNFIQITPGERMKFSHKVPSFRTTGKEREDVPEGYFELDPASLPSNLEVISEYEDVQVNTKNVEAVTNDSSASPKEDSPCARKKRKTNPLNRNSRDAGNSRYGSLLPITPKRWRNKKKRSVLKRVGRSGSTFGNGNPLNLCRTVMNETGSDGGVTNTDIVTVHRPVGLSEFVPCDIPDAENSNLKLELPSSFQLNPEGISEGQLYNFRDDKTHEKFQPGQVWAVYCDLDGLPKYYVRVKTVEVFPDFKVEVNWLQSCAPPKGLIRCNDENMPLSCGMFETGETHTFDDTTYFSHHLTGVSNATENKFGIFPRKDEVWALYRNFSPSMSSSDLLKCEYDMVVVVEEQVHWMIVLVLQKFSSCMESVFMPKLKAGHLFHMAIPRCELLRFSHQVPAFRLNDNKYGSLRGSWVLDSESMPRCLSSSN</sequence>
<feature type="domain" description="DUF3444" evidence="2">
    <location>
        <begin position="16"/>
        <end position="223"/>
    </location>
</feature>
<feature type="domain" description="DUF3444" evidence="2">
    <location>
        <begin position="1048"/>
        <end position="1246"/>
    </location>
</feature>
<evidence type="ECO:0000313" key="3">
    <source>
        <dbReference type="EMBL" id="KAI3927974.1"/>
    </source>
</evidence>
<evidence type="ECO:0000259" key="2">
    <source>
        <dbReference type="Pfam" id="PF11926"/>
    </source>
</evidence>
<feature type="compositionally biased region" description="Basic residues" evidence="1">
    <location>
        <begin position="478"/>
        <end position="487"/>
    </location>
</feature>
<dbReference type="AlphaFoldDB" id="A0AAD4SZ06"/>
<feature type="region of interest" description="Disordered" evidence="1">
    <location>
        <begin position="909"/>
        <end position="956"/>
    </location>
</feature>